<dbReference type="EMBL" id="SODV01000001">
    <property type="protein sequence ID" value="TDX01199.1"/>
    <property type="molecule type" value="Genomic_DNA"/>
</dbReference>
<evidence type="ECO:0000259" key="5">
    <source>
        <dbReference type="PROSITE" id="PS50977"/>
    </source>
</evidence>
<dbReference type="PRINTS" id="PR00455">
    <property type="entry name" value="HTHTETR"/>
</dbReference>
<dbReference type="AlphaFoldDB" id="A0A4R8DSY5"/>
<dbReference type="OrthoDB" id="9787680at2"/>
<keyword evidence="1" id="KW-0805">Transcription regulation</keyword>
<evidence type="ECO:0000313" key="7">
    <source>
        <dbReference type="Proteomes" id="UP000294498"/>
    </source>
</evidence>
<dbReference type="SUPFAM" id="SSF48498">
    <property type="entry name" value="Tetracyclin repressor-like, C-terminal domain"/>
    <property type="match status" value="1"/>
</dbReference>
<gene>
    <name evidence="6" type="ORF">EDB95_2231</name>
</gene>
<feature type="DNA-binding region" description="H-T-H motif" evidence="4">
    <location>
        <begin position="28"/>
        <end position="47"/>
    </location>
</feature>
<evidence type="ECO:0000256" key="3">
    <source>
        <dbReference type="ARBA" id="ARBA00023163"/>
    </source>
</evidence>
<dbReference type="PANTHER" id="PTHR47506:SF6">
    <property type="entry name" value="HTH-TYPE TRANSCRIPTIONAL REPRESSOR NEMR"/>
    <property type="match status" value="1"/>
</dbReference>
<dbReference type="RefSeq" id="WP_133993543.1">
    <property type="nucleotide sequence ID" value="NZ_SODV01000001.1"/>
</dbReference>
<feature type="domain" description="HTH tetR-type" evidence="5">
    <location>
        <begin position="5"/>
        <end position="65"/>
    </location>
</feature>
<keyword evidence="3" id="KW-0804">Transcription</keyword>
<evidence type="ECO:0000256" key="4">
    <source>
        <dbReference type="PROSITE-ProRule" id="PRU00335"/>
    </source>
</evidence>
<dbReference type="InterPro" id="IPR009057">
    <property type="entry name" value="Homeodomain-like_sf"/>
</dbReference>
<comment type="caution">
    <text evidence="6">The sequence shown here is derived from an EMBL/GenBank/DDBJ whole genome shotgun (WGS) entry which is preliminary data.</text>
</comment>
<reference evidence="6 7" key="1">
    <citation type="submission" date="2019-03" db="EMBL/GenBank/DDBJ databases">
        <title>Genomic Encyclopedia of Type Strains, Phase IV (KMG-IV): sequencing the most valuable type-strain genomes for metagenomic binning, comparative biology and taxonomic classification.</title>
        <authorList>
            <person name="Goeker M."/>
        </authorList>
    </citation>
    <scope>NUCLEOTIDE SEQUENCE [LARGE SCALE GENOMIC DNA]</scope>
    <source>
        <strain evidence="6 7">DSM 100059</strain>
    </source>
</reference>
<proteinExistence type="predicted"/>
<dbReference type="Proteomes" id="UP000294498">
    <property type="component" value="Unassembled WGS sequence"/>
</dbReference>
<dbReference type="InterPro" id="IPR001647">
    <property type="entry name" value="HTH_TetR"/>
</dbReference>
<dbReference type="PANTHER" id="PTHR47506">
    <property type="entry name" value="TRANSCRIPTIONAL REGULATORY PROTEIN"/>
    <property type="match status" value="1"/>
</dbReference>
<sequence length="191" mass="21883">MQADSSVRELIISTATRLFLSQGYNQTGINQIIEEAGVAKASLYYHFPSKEDLGVAYLIKRGEKWFGGLEEFLKEAKDPRERLIGVFEYRAVYLEQNDFTGCSYTRILSELPQRGTKLNNQAVANKERQRKYFMDLVGQLDCIPEEKKQDVANTVFLLFDGGTLQCQVYRETRPMEHARKAVIELLRCAGK</sequence>
<keyword evidence="7" id="KW-1185">Reference proteome</keyword>
<name>A0A4R8DSY5_9BACT</name>
<dbReference type="InterPro" id="IPR036271">
    <property type="entry name" value="Tet_transcr_reg_TetR-rel_C_sf"/>
</dbReference>
<keyword evidence="2 4" id="KW-0238">DNA-binding</keyword>
<evidence type="ECO:0000256" key="2">
    <source>
        <dbReference type="ARBA" id="ARBA00023125"/>
    </source>
</evidence>
<evidence type="ECO:0000313" key="6">
    <source>
        <dbReference type="EMBL" id="TDX01199.1"/>
    </source>
</evidence>
<protein>
    <submittedName>
        <fullName evidence="6">TetR family transcriptional regulator</fullName>
    </submittedName>
</protein>
<dbReference type="SUPFAM" id="SSF46689">
    <property type="entry name" value="Homeodomain-like"/>
    <property type="match status" value="1"/>
</dbReference>
<accession>A0A4R8DSY5</accession>
<dbReference type="Gene3D" id="1.10.357.10">
    <property type="entry name" value="Tetracycline Repressor, domain 2"/>
    <property type="match status" value="1"/>
</dbReference>
<dbReference type="GO" id="GO:0003677">
    <property type="term" value="F:DNA binding"/>
    <property type="evidence" value="ECO:0007669"/>
    <property type="project" value="UniProtKB-UniRule"/>
</dbReference>
<dbReference type="Pfam" id="PF00440">
    <property type="entry name" value="TetR_N"/>
    <property type="match status" value="1"/>
</dbReference>
<organism evidence="6 7">
    <name type="scientific">Dinghuibacter silviterrae</name>
    <dbReference type="NCBI Taxonomy" id="1539049"/>
    <lineage>
        <taxon>Bacteria</taxon>
        <taxon>Pseudomonadati</taxon>
        <taxon>Bacteroidota</taxon>
        <taxon>Chitinophagia</taxon>
        <taxon>Chitinophagales</taxon>
        <taxon>Chitinophagaceae</taxon>
        <taxon>Dinghuibacter</taxon>
    </lineage>
</organism>
<dbReference type="PROSITE" id="PS50977">
    <property type="entry name" value="HTH_TETR_2"/>
    <property type="match status" value="1"/>
</dbReference>
<evidence type="ECO:0000256" key="1">
    <source>
        <dbReference type="ARBA" id="ARBA00023015"/>
    </source>
</evidence>